<dbReference type="GO" id="GO:0009306">
    <property type="term" value="P:protein secretion"/>
    <property type="evidence" value="ECO:0007669"/>
    <property type="project" value="TreeGrafter"/>
</dbReference>
<evidence type="ECO:0000256" key="5">
    <source>
        <dbReference type="ARBA" id="ARBA00022692"/>
    </source>
</evidence>
<keyword evidence="7" id="KW-0472">Membrane</keyword>
<keyword evidence="5" id="KW-0812">Transmembrane</keyword>
<proteinExistence type="inferred from homology"/>
<evidence type="ECO:0000256" key="7">
    <source>
        <dbReference type="ARBA" id="ARBA00023136"/>
    </source>
</evidence>
<dbReference type="OrthoDB" id="9803054at2"/>
<dbReference type="Gene3D" id="3.10.20.310">
    <property type="entry name" value="membrane protein fhac"/>
    <property type="match status" value="3"/>
</dbReference>
<dbReference type="Gene3D" id="2.40.160.50">
    <property type="entry name" value="membrane protein fhac: a member of the omp85/tpsb transporter family"/>
    <property type="match status" value="1"/>
</dbReference>
<evidence type="ECO:0000256" key="2">
    <source>
        <dbReference type="ARBA" id="ARBA00010248"/>
    </source>
</evidence>
<keyword evidence="14" id="KW-1185">Reference proteome</keyword>
<comment type="subunit">
    <text evidence="10">Interacts with TamB to form the translocation and assembly module (TAM).</text>
</comment>
<protein>
    <recommendedName>
        <fullName evidence="3">Translocation and assembly module subunit TamA</fullName>
    </recommendedName>
    <alternativeName>
        <fullName evidence="9">Autotransporter assembly factor TamA</fullName>
    </alternativeName>
</protein>
<dbReference type="Proteomes" id="UP000288279">
    <property type="component" value="Unassembled WGS sequence"/>
</dbReference>
<feature type="domain" description="TamA POTRA" evidence="12">
    <location>
        <begin position="71"/>
        <end position="146"/>
    </location>
</feature>
<gene>
    <name evidence="13" type="ORF">CWI83_10530</name>
</gene>
<evidence type="ECO:0000313" key="14">
    <source>
        <dbReference type="Proteomes" id="UP000288279"/>
    </source>
</evidence>
<dbReference type="GO" id="GO:0097347">
    <property type="term" value="C:TAM protein secretion complex"/>
    <property type="evidence" value="ECO:0007669"/>
    <property type="project" value="TreeGrafter"/>
</dbReference>
<reference evidence="13 14" key="1">
    <citation type="journal article" date="2011" name="Front. Microbiol.">
        <title>Genomic signatures of strain selection and enhancement in Bacillus atrophaeus var. globigii, a historical biowarfare simulant.</title>
        <authorList>
            <person name="Gibbons H.S."/>
            <person name="Broomall S.M."/>
            <person name="McNew L.A."/>
            <person name="Daligault H."/>
            <person name="Chapman C."/>
            <person name="Bruce D."/>
            <person name="Karavis M."/>
            <person name="Krepps M."/>
            <person name="McGregor P.A."/>
            <person name="Hong C."/>
            <person name="Park K.H."/>
            <person name="Akmal A."/>
            <person name="Feldman A."/>
            <person name="Lin J.S."/>
            <person name="Chang W.E."/>
            <person name="Higgs B.W."/>
            <person name="Demirev P."/>
            <person name="Lindquist J."/>
            <person name="Liem A."/>
            <person name="Fochler E."/>
            <person name="Read T.D."/>
            <person name="Tapia R."/>
            <person name="Johnson S."/>
            <person name="Bishop-Lilly K.A."/>
            <person name="Detter C."/>
            <person name="Han C."/>
            <person name="Sozhamannan S."/>
            <person name="Rosenzweig C.N."/>
            <person name="Skowronski E.W."/>
        </authorList>
    </citation>
    <scope>NUCLEOTIDE SEQUENCE [LARGE SCALE GENOMIC DNA]</scope>
    <source>
        <strain evidence="13 14">PIT1</strain>
    </source>
</reference>
<comment type="similarity">
    <text evidence="2">Belongs to the TamA family.</text>
</comment>
<evidence type="ECO:0000259" key="11">
    <source>
        <dbReference type="Pfam" id="PF01103"/>
    </source>
</evidence>
<dbReference type="InterPro" id="IPR035243">
    <property type="entry name" value="TamA_POTRA_Dom_1"/>
</dbReference>
<keyword evidence="4" id="KW-1134">Transmembrane beta strand</keyword>
<evidence type="ECO:0000256" key="10">
    <source>
        <dbReference type="ARBA" id="ARBA00093548"/>
    </source>
</evidence>
<comment type="subcellular location">
    <subcellularLocation>
        <location evidence="1">Cell outer membrane</location>
    </subcellularLocation>
</comment>
<evidence type="ECO:0000313" key="13">
    <source>
        <dbReference type="EMBL" id="RUO75557.1"/>
    </source>
</evidence>
<sequence>MLWLNWSFFSHPSENLVLYSIHIEVRKERFMPSLWVKFCRILILACALVGLSIAHAIPQSESPADGKILRVAITGLASDLEQNAEQFMDIMQLDDQPISSRFRLRYLMRRGQAQITEALQPFGYYHSNITTELEETATELKLTYTVALGQPTKIASLNLNISGAGATDPSFQALQQWPQLQPGQQFVHSEYERLKARLLGLAAERGYYDARLLQQTVKVELSDFSAIINLDYDTGRRYRFAALEFCCNELDPDFLARFPQFKAGDYFSTDALFDLQAQLMSTNYFTNVELSPRWDERTEEFVPTEIIMTPNQRNRYQLGLGYGTDTGARATFGFDRRWVNRRGHKFSSLIRLSELENTGSFNYQIPGNNPTIEHYDLLAEVTDTSYLQQYSTLYRIAARDVYNHERWQRTYQLTLMSEDFRFGTNPTQSSSFLIPSVEWSLIESTSSTNNRNLIDDGYRLSLTLQGATESILAETDFISAKMTGKWVHRLSPAWRILARGELGILETSNFNALPPSLRFFTGGDYSVRGYAFRQLGPSNDEGVIISGRYLVASSLEVDYQITDNWRIAAFTDLGNTLLSWDAELKQSIGVGVRWVSPLGPIRLDLAQAIDEPGSPWRIHFTLGPDL</sequence>
<dbReference type="AlphaFoldDB" id="A0A432ZC58"/>
<dbReference type="PANTHER" id="PTHR12815:SF47">
    <property type="entry name" value="TRANSLOCATION AND ASSEMBLY MODULE SUBUNIT TAMA"/>
    <property type="match status" value="1"/>
</dbReference>
<name>A0A432ZC58_9GAMM</name>
<keyword evidence="8" id="KW-0998">Cell outer membrane</keyword>
<evidence type="ECO:0000256" key="6">
    <source>
        <dbReference type="ARBA" id="ARBA00022729"/>
    </source>
</evidence>
<keyword evidence="6" id="KW-0732">Signal</keyword>
<evidence type="ECO:0000256" key="4">
    <source>
        <dbReference type="ARBA" id="ARBA00022452"/>
    </source>
</evidence>
<dbReference type="Pfam" id="PF01103">
    <property type="entry name" value="Omp85"/>
    <property type="match status" value="1"/>
</dbReference>
<dbReference type="GO" id="GO:0009279">
    <property type="term" value="C:cell outer membrane"/>
    <property type="evidence" value="ECO:0007669"/>
    <property type="project" value="UniProtKB-SubCell"/>
</dbReference>
<accession>A0A432ZC58</accession>
<evidence type="ECO:0000256" key="8">
    <source>
        <dbReference type="ARBA" id="ARBA00023237"/>
    </source>
</evidence>
<evidence type="ECO:0000259" key="12">
    <source>
        <dbReference type="Pfam" id="PF17243"/>
    </source>
</evidence>
<dbReference type="EMBL" id="PIQG01000006">
    <property type="protein sequence ID" value="RUO75557.1"/>
    <property type="molecule type" value="Genomic_DNA"/>
</dbReference>
<dbReference type="InterPro" id="IPR000184">
    <property type="entry name" value="Bac_surfAg_D15"/>
</dbReference>
<evidence type="ECO:0000256" key="9">
    <source>
        <dbReference type="ARBA" id="ARBA00033063"/>
    </source>
</evidence>
<dbReference type="Pfam" id="PF17243">
    <property type="entry name" value="POTRA_TamA_1"/>
    <property type="match status" value="1"/>
</dbReference>
<evidence type="ECO:0000256" key="1">
    <source>
        <dbReference type="ARBA" id="ARBA00004442"/>
    </source>
</evidence>
<feature type="domain" description="Bacterial surface antigen (D15)" evidence="11">
    <location>
        <begin position="381"/>
        <end position="623"/>
    </location>
</feature>
<evidence type="ECO:0000256" key="3">
    <source>
        <dbReference type="ARBA" id="ARBA00015419"/>
    </source>
</evidence>
<organism evidence="13 14">
    <name type="scientific">Pseudidiomarina taiwanensis</name>
    <dbReference type="NCBI Taxonomy" id="337250"/>
    <lineage>
        <taxon>Bacteria</taxon>
        <taxon>Pseudomonadati</taxon>
        <taxon>Pseudomonadota</taxon>
        <taxon>Gammaproteobacteria</taxon>
        <taxon>Alteromonadales</taxon>
        <taxon>Idiomarinaceae</taxon>
        <taxon>Pseudidiomarina</taxon>
    </lineage>
</organism>
<dbReference type="InterPro" id="IPR039910">
    <property type="entry name" value="D15-like"/>
</dbReference>
<comment type="caution">
    <text evidence="13">The sequence shown here is derived from an EMBL/GenBank/DDBJ whole genome shotgun (WGS) entry which is preliminary data.</text>
</comment>
<dbReference type="PANTHER" id="PTHR12815">
    <property type="entry name" value="SORTING AND ASSEMBLY MACHINERY SAMM50 PROTEIN FAMILY MEMBER"/>
    <property type="match status" value="1"/>
</dbReference>